<reference evidence="24" key="1">
    <citation type="submission" date="2021-03" db="EMBL/GenBank/DDBJ databases">
        <title>Plesiomonas shigelloides zfcc0051, isolated from zebrafish feces.</title>
        <authorList>
            <person name="Vanderhoek Z."/>
            <person name="Gaulke C."/>
        </authorList>
    </citation>
    <scope>NUCLEOTIDE SEQUENCE</scope>
    <source>
        <strain evidence="24">Zfcc0051</strain>
    </source>
</reference>
<keyword evidence="11" id="KW-0812">Transmembrane</keyword>
<evidence type="ECO:0000256" key="10">
    <source>
        <dbReference type="ARBA" id="ARBA00022679"/>
    </source>
</evidence>
<keyword evidence="14" id="KW-0443">Lipid metabolism</keyword>
<keyword evidence="17" id="KW-1208">Phospholipid metabolism</keyword>
<keyword evidence="12 24" id="KW-0548">Nucleotidyltransferase</keyword>
<comment type="pathway">
    <text evidence="4">Lipid metabolism.</text>
</comment>
<evidence type="ECO:0000256" key="8">
    <source>
        <dbReference type="ARBA" id="ARBA00022475"/>
    </source>
</evidence>
<evidence type="ECO:0000256" key="21">
    <source>
        <dbReference type="ARBA" id="ARBA00032396"/>
    </source>
</evidence>
<keyword evidence="13" id="KW-1133">Transmembrane helix</keyword>
<protein>
    <recommendedName>
        <fullName evidence="7">Phosphatidate cytidylyltransferase</fullName>
        <ecNumber evidence="6">2.7.7.41</ecNumber>
    </recommendedName>
    <alternativeName>
        <fullName evidence="20">CDP-DAG synthase</fullName>
    </alternativeName>
    <alternativeName>
        <fullName evidence="22">CDP-DG synthase</fullName>
    </alternativeName>
    <alternativeName>
        <fullName evidence="18">CDP-diacylglycerol synthase</fullName>
    </alternativeName>
    <alternativeName>
        <fullName evidence="21">CDP-diglyceride pyrophosphorylase</fullName>
    </alternativeName>
    <alternativeName>
        <fullName evidence="23">CDP-diglyceride synthase</fullName>
    </alternativeName>
    <alternativeName>
        <fullName evidence="19">CTP:phosphatidate cytidylyltransferase</fullName>
    </alternativeName>
</protein>
<keyword evidence="16" id="KW-0594">Phospholipid biosynthesis</keyword>
<dbReference type="EMBL" id="JAFNAA010000010">
    <property type="protein sequence ID" value="MBO1108615.1"/>
    <property type="molecule type" value="Genomic_DNA"/>
</dbReference>
<dbReference type="Pfam" id="PF01148">
    <property type="entry name" value="CTP_transf_1"/>
    <property type="match status" value="1"/>
</dbReference>
<comment type="caution">
    <text evidence="24">The sequence shown here is derived from an EMBL/GenBank/DDBJ whole genome shotgun (WGS) entry which is preliminary data.</text>
</comment>
<dbReference type="GO" id="GO:0016024">
    <property type="term" value="P:CDP-diacylglycerol biosynthetic process"/>
    <property type="evidence" value="ECO:0007669"/>
    <property type="project" value="TreeGrafter"/>
</dbReference>
<keyword evidence="10 24" id="KW-0808">Transferase</keyword>
<evidence type="ECO:0000256" key="22">
    <source>
        <dbReference type="ARBA" id="ARBA00032743"/>
    </source>
</evidence>
<evidence type="ECO:0000256" key="1">
    <source>
        <dbReference type="ARBA" id="ARBA00001698"/>
    </source>
</evidence>
<keyword evidence="8" id="KW-1003">Cell membrane</keyword>
<gene>
    <name evidence="24" type="primary">cdsA</name>
    <name evidence="24" type="ORF">J2R62_10310</name>
</gene>
<dbReference type="PANTHER" id="PTHR46382">
    <property type="entry name" value="PHOSPHATIDATE CYTIDYLYLTRANSFERASE"/>
    <property type="match status" value="1"/>
</dbReference>
<evidence type="ECO:0000256" key="20">
    <source>
        <dbReference type="ARBA" id="ARBA00032253"/>
    </source>
</evidence>
<comment type="pathway">
    <text evidence="3">Phospholipid metabolism; CDP-diacylglycerol biosynthesis; CDP-diacylglycerol from sn-glycerol 3-phosphate: step 3/3.</text>
</comment>
<evidence type="ECO:0000256" key="23">
    <source>
        <dbReference type="ARBA" id="ARBA00033406"/>
    </source>
</evidence>
<dbReference type="GO" id="GO:0005886">
    <property type="term" value="C:plasma membrane"/>
    <property type="evidence" value="ECO:0007669"/>
    <property type="project" value="UniProtKB-SubCell"/>
</dbReference>
<dbReference type="RefSeq" id="WP_010864527.1">
    <property type="nucleotide sequence ID" value="NZ_CP027852.1"/>
</dbReference>
<evidence type="ECO:0000256" key="13">
    <source>
        <dbReference type="ARBA" id="ARBA00022989"/>
    </source>
</evidence>
<evidence type="ECO:0000256" key="19">
    <source>
        <dbReference type="ARBA" id="ARBA00031825"/>
    </source>
</evidence>
<comment type="similarity">
    <text evidence="5">Belongs to the CDS family.</text>
</comment>
<dbReference type="AlphaFoldDB" id="A0A1A9B0Q6"/>
<evidence type="ECO:0000256" key="2">
    <source>
        <dbReference type="ARBA" id="ARBA00004651"/>
    </source>
</evidence>
<dbReference type="Proteomes" id="UP000664658">
    <property type="component" value="Unassembled WGS sequence"/>
</dbReference>
<accession>A0A1A9B0Q6</accession>
<evidence type="ECO:0000256" key="11">
    <source>
        <dbReference type="ARBA" id="ARBA00022692"/>
    </source>
</evidence>
<evidence type="ECO:0000313" key="24">
    <source>
        <dbReference type="EMBL" id="MBO1108615.1"/>
    </source>
</evidence>
<evidence type="ECO:0000256" key="5">
    <source>
        <dbReference type="ARBA" id="ARBA00010185"/>
    </source>
</evidence>
<comment type="subcellular location">
    <subcellularLocation>
        <location evidence="2">Cell membrane</location>
        <topology evidence="2">Multi-pass membrane protein</topology>
    </subcellularLocation>
</comment>
<keyword evidence="9" id="KW-0444">Lipid biosynthesis</keyword>
<evidence type="ECO:0000313" key="25">
    <source>
        <dbReference type="Proteomes" id="UP000664658"/>
    </source>
</evidence>
<evidence type="ECO:0000256" key="15">
    <source>
        <dbReference type="ARBA" id="ARBA00023136"/>
    </source>
</evidence>
<evidence type="ECO:0000256" key="7">
    <source>
        <dbReference type="ARBA" id="ARBA00019373"/>
    </source>
</evidence>
<dbReference type="GeneID" id="69704254"/>
<evidence type="ECO:0000256" key="17">
    <source>
        <dbReference type="ARBA" id="ARBA00023264"/>
    </source>
</evidence>
<evidence type="ECO:0000256" key="12">
    <source>
        <dbReference type="ARBA" id="ARBA00022695"/>
    </source>
</evidence>
<evidence type="ECO:0000256" key="4">
    <source>
        <dbReference type="ARBA" id="ARBA00005189"/>
    </source>
</evidence>
<evidence type="ECO:0000256" key="16">
    <source>
        <dbReference type="ARBA" id="ARBA00023209"/>
    </source>
</evidence>
<dbReference type="PANTHER" id="PTHR46382:SF1">
    <property type="entry name" value="PHOSPHATIDATE CYTIDYLYLTRANSFERASE"/>
    <property type="match status" value="1"/>
</dbReference>
<evidence type="ECO:0000256" key="18">
    <source>
        <dbReference type="ARBA" id="ARBA00029893"/>
    </source>
</evidence>
<name>A0A1A9B0Q6_PLESH</name>
<evidence type="ECO:0000256" key="6">
    <source>
        <dbReference type="ARBA" id="ARBA00012487"/>
    </source>
</evidence>
<dbReference type="GO" id="GO:0004605">
    <property type="term" value="F:phosphatidate cytidylyltransferase activity"/>
    <property type="evidence" value="ECO:0007669"/>
    <property type="project" value="UniProtKB-EC"/>
</dbReference>
<organism evidence="24 25">
    <name type="scientific">Plesiomonas shigelloides</name>
    <name type="common">Aeromonas shigelloides</name>
    <dbReference type="NCBI Taxonomy" id="703"/>
    <lineage>
        <taxon>Bacteria</taxon>
        <taxon>Pseudomonadati</taxon>
        <taxon>Pseudomonadota</taxon>
        <taxon>Gammaproteobacteria</taxon>
        <taxon>Enterobacterales</taxon>
        <taxon>Enterobacteriaceae</taxon>
        <taxon>Plesiomonas</taxon>
    </lineage>
</organism>
<dbReference type="KEGG" id="pshi:SAMEA2665130_2484"/>
<evidence type="ECO:0000256" key="9">
    <source>
        <dbReference type="ARBA" id="ARBA00022516"/>
    </source>
</evidence>
<evidence type="ECO:0000256" key="3">
    <source>
        <dbReference type="ARBA" id="ARBA00005119"/>
    </source>
</evidence>
<dbReference type="EC" id="2.7.7.41" evidence="6"/>
<dbReference type="NCBIfam" id="NF008635">
    <property type="entry name" value="PRK11624.1"/>
    <property type="match status" value="1"/>
</dbReference>
<sequence length="284" mass="30528">MLKQRIITALILVPLVIAGLFLLSPLHFALLALALSMLAAWEWALLAGFENKAVRAGIAVICGLGLGASLLAVPVQDTSILLQNTFIRTVLIIAPLWWLLALGLVLGYPSSAKWWHNAKRLKVLFGLLTLVPFFWGLIVLRMYSYSVDSSFGAVWILYLLFLIWGADSGAYFTGKAFGKHKLAPKVSPAKTWEGVIGGLTTSAVIAVVFDHFSPLQAGTHSMIISSVIAVAVSVLGDLTESMFKREAGVKDSGQIMPGHGGVLDRIDSLTAAVPVFACLLLLVF</sequence>
<proteinExistence type="inferred from homology"/>
<evidence type="ECO:0000256" key="14">
    <source>
        <dbReference type="ARBA" id="ARBA00023098"/>
    </source>
</evidence>
<keyword evidence="15" id="KW-0472">Membrane</keyword>
<comment type="catalytic activity">
    <reaction evidence="1">
        <text>a 1,2-diacyl-sn-glycero-3-phosphate + CTP + H(+) = a CDP-1,2-diacyl-sn-glycerol + diphosphate</text>
        <dbReference type="Rhea" id="RHEA:16229"/>
        <dbReference type="ChEBI" id="CHEBI:15378"/>
        <dbReference type="ChEBI" id="CHEBI:33019"/>
        <dbReference type="ChEBI" id="CHEBI:37563"/>
        <dbReference type="ChEBI" id="CHEBI:58332"/>
        <dbReference type="ChEBI" id="CHEBI:58608"/>
        <dbReference type="EC" id="2.7.7.41"/>
    </reaction>
</comment>